<feature type="modified residue" description="4-aspartylphosphate" evidence="2">
    <location>
        <position position="71"/>
    </location>
</feature>
<dbReference type="AlphaFoldDB" id="A0A1H8C317"/>
<dbReference type="STRING" id="1077947.SAMN05216227_100434"/>
<dbReference type="Proteomes" id="UP000183002">
    <property type="component" value="Unassembled WGS sequence"/>
</dbReference>
<dbReference type="PANTHER" id="PTHR43156">
    <property type="entry name" value="STAGE II SPORULATION PROTEIN E-RELATED"/>
    <property type="match status" value="1"/>
</dbReference>
<feature type="domain" description="Response regulatory" evidence="3">
    <location>
        <begin position="22"/>
        <end position="138"/>
    </location>
</feature>
<dbReference type="Pfam" id="PF00072">
    <property type="entry name" value="Response_reg"/>
    <property type="match status" value="1"/>
</dbReference>
<dbReference type="CDD" id="cd17574">
    <property type="entry name" value="REC_OmpR"/>
    <property type="match status" value="1"/>
</dbReference>
<evidence type="ECO:0000313" key="5">
    <source>
        <dbReference type="Proteomes" id="UP000183002"/>
    </source>
</evidence>
<dbReference type="InterPro" id="IPR001932">
    <property type="entry name" value="PPM-type_phosphatase-like_dom"/>
</dbReference>
<dbReference type="EMBL" id="FOCO01000004">
    <property type="protein sequence ID" value="SEM89249.1"/>
    <property type="molecule type" value="Genomic_DNA"/>
</dbReference>
<proteinExistence type="predicted"/>
<evidence type="ECO:0000313" key="4">
    <source>
        <dbReference type="EMBL" id="SEM89249.1"/>
    </source>
</evidence>
<gene>
    <name evidence="4" type="ORF">SAMN05216227_100434</name>
</gene>
<name>A0A1H8C317_9RHOB</name>
<dbReference type="SMART" id="SM00331">
    <property type="entry name" value="PP2C_SIG"/>
    <property type="match status" value="1"/>
</dbReference>
<evidence type="ECO:0000256" key="2">
    <source>
        <dbReference type="PROSITE-ProRule" id="PRU00169"/>
    </source>
</evidence>
<reference evidence="4 5" key="1">
    <citation type="submission" date="2016-10" db="EMBL/GenBank/DDBJ databases">
        <authorList>
            <person name="de Groot N.N."/>
        </authorList>
    </citation>
    <scope>NUCLEOTIDE SEQUENCE [LARGE SCALE GENOMIC DNA]</scope>
    <source>
        <strain evidence="4 5">CGMCC 1.10836</strain>
    </source>
</reference>
<dbReference type="PROSITE" id="PS50110">
    <property type="entry name" value="RESPONSE_REGULATORY"/>
    <property type="match status" value="1"/>
</dbReference>
<dbReference type="SMART" id="SM00448">
    <property type="entry name" value="REC"/>
    <property type="match status" value="1"/>
</dbReference>
<keyword evidence="2" id="KW-0597">Phosphoprotein</keyword>
<evidence type="ECO:0000259" key="3">
    <source>
        <dbReference type="PROSITE" id="PS50110"/>
    </source>
</evidence>
<keyword evidence="1" id="KW-0378">Hydrolase</keyword>
<dbReference type="Pfam" id="PF07228">
    <property type="entry name" value="SpoIIE"/>
    <property type="match status" value="1"/>
</dbReference>
<accession>A0A1H8C317</accession>
<dbReference type="RefSeq" id="WP_231579632.1">
    <property type="nucleotide sequence ID" value="NZ_FOCO01000004.1"/>
</dbReference>
<dbReference type="InterPro" id="IPR052016">
    <property type="entry name" value="Bact_Sigma-Reg"/>
</dbReference>
<dbReference type="PANTHER" id="PTHR43156:SF2">
    <property type="entry name" value="STAGE II SPORULATION PROTEIN E"/>
    <property type="match status" value="1"/>
</dbReference>
<dbReference type="Gene3D" id="3.60.40.10">
    <property type="entry name" value="PPM-type phosphatase domain"/>
    <property type="match status" value="1"/>
</dbReference>
<evidence type="ECO:0000256" key="1">
    <source>
        <dbReference type="ARBA" id="ARBA00022801"/>
    </source>
</evidence>
<dbReference type="SUPFAM" id="SSF52172">
    <property type="entry name" value="CheY-like"/>
    <property type="match status" value="1"/>
</dbReference>
<keyword evidence="5" id="KW-1185">Reference proteome</keyword>
<dbReference type="InterPro" id="IPR001789">
    <property type="entry name" value="Sig_transdc_resp-reg_receiver"/>
</dbReference>
<dbReference type="GO" id="GO:0016791">
    <property type="term" value="F:phosphatase activity"/>
    <property type="evidence" value="ECO:0007669"/>
    <property type="project" value="TreeGrafter"/>
</dbReference>
<sequence length="422" mass="46252">MLTVAPQNMTHGFPLPEALPRHVLVVDDSRAQRRILTMSLARSGYRVTEADSGMSALALCRETAFDIVLSDWMMPEMNGLDFCREFKVLPRDGYGYFILLTSKSEKAEIADGLDCGADDFLAKPVNLDELRARLRAGERILGMQAELMEKNRLVGSTLDELQKIYDSLDRDLIEARKLQQTLVRERFRDFGGGEVSAMLRPSGHVGGDLVGFFQINEQRIGVYSVDVSGHGVASAMMTARLSGLLSGSTPDQNVALRVDETGARDAHPPEVVAARLNRMMFDDIQVEQYFTLAYADINLETGFVELVQAGHPHPAVIRKGGTVEYVGTGGLPIGLIPDAEYDRVQTWLTTGDRLFLVSDGVTECPSPGGEELGEEGLTRILLANQSMSNPALLEALIWDLAAYFGGEDFPDDVSGALYKMKG</sequence>
<dbReference type="Gene3D" id="3.40.50.2300">
    <property type="match status" value="1"/>
</dbReference>
<dbReference type="InterPro" id="IPR011006">
    <property type="entry name" value="CheY-like_superfamily"/>
</dbReference>
<protein>
    <submittedName>
        <fullName evidence="4">Response regulator receiver protein</fullName>
    </submittedName>
</protein>
<organism evidence="4 5">
    <name type="scientific">Pseudorhodobacter antarcticus</name>
    <dbReference type="NCBI Taxonomy" id="1077947"/>
    <lineage>
        <taxon>Bacteria</taxon>
        <taxon>Pseudomonadati</taxon>
        <taxon>Pseudomonadota</taxon>
        <taxon>Alphaproteobacteria</taxon>
        <taxon>Rhodobacterales</taxon>
        <taxon>Paracoccaceae</taxon>
        <taxon>Pseudorhodobacter</taxon>
    </lineage>
</organism>
<dbReference type="GO" id="GO:0000160">
    <property type="term" value="P:phosphorelay signal transduction system"/>
    <property type="evidence" value="ECO:0007669"/>
    <property type="project" value="InterPro"/>
</dbReference>
<dbReference type="InterPro" id="IPR036457">
    <property type="entry name" value="PPM-type-like_dom_sf"/>
</dbReference>